<dbReference type="SMART" id="SM00255">
    <property type="entry name" value="TIR"/>
    <property type="match status" value="1"/>
</dbReference>
<keyword evidence="2" id="KW-1185">Reference proteome</keyword>
<accession>A0A8B7YU37</accession>
<dbReference type="SMART" id="SM00028">
    <property type="entry name" value="TPR"/>
    <property type="match status" value="3"/>
</dbReference>
<dbReference type="OrthoDB" id="9982425at2759"/>
<dbReference type="PANTHER" id="PTHR16253:SF1">
    <property type="entry name" value="TIR DOMAIN-CONTAINING PROTEIN"/>
    <property type="match status" value="1"/>
</dbReference>
<dbReference type="InterPro" id="IPR000157">
    <property type="entry name" value="TIR_dom"/>
</dbReference>
<dbReference type="GeneID" id="110982592"/>
<dbReference type="InterPro" id="IPR011990">
    <property type="entry name" value="TPR-like_helical_dom_sf"/>
</dbReference>
<evidence type="ECO:0000313" key="3">
    <source>
        <dbReference type="RefSeq" id="XP_022096814.1"/>
    </source>
</evidence>
<gene>
    <name evidence="3" type="primary">LOC110982592</name>
</gene>
<proteinExistence type="predicted"/>
<organism evidence="2 3">
    <name type="scientific">Acanthaster planci</name>
    <name type="common">Crown-of-thorns starfish</name>
    <dbReference type="NCBI Taxonomy" id="133434"/>
    <lineage>
        <taxon>Eukaryota</taxon>
        <taxon>Metazoa</taxon>
        <taxon>Echinodermata</taxon>
        <taxon>Eleutherozoa</taxon>
        <taxon>Asterozoa</taxon>
        <taxon>Asteroidea</taxon>
        <taxon>Valvatacea</taxon>
        <taxon>Valvatida</taxon>
        <taxon>Acanthasteridae</taxon>
        <taxon>Acanthaster</taxon>
    </lineage>
</organism>
<evidence type="ECO:0000259" key="1">
    <source>
        <dbReference type="PROSITE" id="PS50104"/>
    </source>
</evidence>
<protein>
    <submittedName>
        <fullName evidence="3">Uncharacterized protein LOC110982592 isoform X1</fullName>
    </submittedName>
</protein>
<dbReference type="RefSeq" id="XP_022096814.1">
    <property type="nucleotide sequence ID" value="XM_022241122.1"/>
</dbReference>
<dbReference type="OMA" id="THERWAK"/>
<dbReference type="InterPro" id="IPR035897">
    <property type="entry name" value="Toll_tir_struct_dom_sf"/>
</dbReference>
<evidence type="ECO:0000313" key="2">
    <source>
        <dbReference type="Proteomes" id="UP000694845"/>
    </source>
</evidence>
<dbReference type="AlphaFoldDB" id="A0A8B7YU37"/>
<sequence length="677" mass="77922">MHVQLCVVLLSCQRLLFDPFPAQHSGLLSRKMFSSDGRGWGYDEDEEVIGAMGCHLTWMDLHGIDKRTLTLEKKFLEGRDADFETRPSLWLSLTNLLGFVYYSLGLTEDAEAKFDEVVAKDASNITALGNLTVIYRRQSRMKQYRAGLETLRGLLTKRDPVHVARSYADRAFALRHFQEHRRCFTYLSHISKAVQCAEGALTVPERAEWMYDYGLALHRRYMQMLHSGAVQDEQDTEQGMREVVECFHHVTRVEGVGLDLQALSWVFIGALLSVCPGKTLADALDDDTCNFTATDCFEKALELQPDNAEVLARTGAQFTDLKMYDRAKELLDRSLHKKESWSALRSRASLSMKMYEDQDQRETFSDKDVDELLQVALSDFTRAAELKETHADFSDLGYVYFLLKQPYKALRYFSNAVKSEQDDEFDLSVTHERWATCLASLGEEEGAAMQSTQKEKARRKMRQQATVLEDAWRHRHGVNCQGFECDLARFDYSSQDRPGYVNVLGDDHPQPSADAAHYVSRNQGAFKYDFFISFSHIDNKWSVALVRRLETEFNLKGNIRYRDYQLGAAIAENIAESVSNSFRTLIIMTPDSHRDQWCRYEVQRAHMTNLQRPCVVPIMLRPCLVPRELEHLTFIRCYKGQFRVEDWHRLGQSLCQFIPEAQPNWPARSRDDNIGST</sequence>
<dbReference type="InterPro" id="IPR042342">
    <property type="entry name" value="TTC22"/>
</dbReference>
<dbReference type="Proteomes" id="UP000694845">
    <property type="component" value="Unplaced"/>
</dbReference>
<reference evidence="3" key="1">
    <citation type="submission" date="2025-08" db="UniProtKB">
        <authorList>
            <consortium name="RefSeq"/>
        </authorList>
    </citation>
    <scope>IDENTIFICATION</scope>
</reference>
<dbReference type="Pfam" id="PF13676">
    <property type="entry name" value="TIR_2"/>
    <property type="match status" value="1"/>
</dbReference>
<dbReference type="KEGG" id="aplc:110982592"/>
<dbReference type="SUPFAM" id="SSF48452">
    <property type="entry name" value="TPR-like"/>
    <property type="match status" value="2"/>
</dbReference>
<dbReference type="PROSITE" id="PS50104">
    <property type="entry name" value="TIR"/>
    <property type="match status" value="1"/>
</dbReference>
<dbReference type="GO" id="GO:0007165">
    <property type="term" value="P:signal transduction"/>
    <property type="evidence" value="ECO:0007669"/>
    <property type="project" value="InterPro"/>
</dbReference>
<dbReference type="Gene3D" id="1.25.40.10">
    <property type="entry name" value="Tetratricopeptide repeat domain"/>
    <property type="match status" value="2"/>
</dbReference>
<name>A0A8B7YU37_ACAPL</name>
<dbReference type="InterPro" id="IPR019734">
    <property type="entry name" value="TPR_rpt"/>
</dbReference>
<dbReference type="PANTHER" id="PTHR16253">
    <property type="entry name" value="TETRATRICOPEPTIDE REPEAT PROTEIN 22"/>
    <property type="match status" value="1"/>
</dbReference>
<dbReference type="SUPFAM" id="SSF52200">
    <property type="entry name" value="Toll/Interleukin receptor TIR domain"/>
    <property type="match status" value="1"/>
</dbReference>
<dbReference type="Gene3D" id="3.40.50.10140">
    <property type="entry name" value="Toll/interleukin-1 receptor homology (TIR) domain"/>
    <property type="match status" value="1"/>
</dbReference>
<feature type="domain" description="TIR" evidence="1">
    <location>
        <begin position="526"/>
        <end position="654"/>
    </location>
</feature>